<keyword evidence="11" id="KW-1185">Reference proteome</keyword>
<dbReference type="InterPro" id="IPR000089">
    <property type="entry name" value="Biotin_lipoyl"/>
</dbReference>
<keyword evidence="5 6" id="KW-0012">Acyltransferase</keyword>
<proteinExistence type="inferred from homology"/>
<evidence type="ECO:0000256" key="7">
    <source>
        <dbReference type="SAM" id="MobiDB-lite"/>
    </source>
</evidence>
<evidence type="ECO:0000256" key="2">
    <source>
        <dbReference type="ARBA" id="ARBA00007317"/>
    </source>
</evidence>
<dbReference type="Pfam" id="PF00198">
    <property type="entry name" value="2-oxoacid_dh"/>
    <property type="match status" value="1"/>
</dbReference>
<dbReference type="InterPro" id="IPR036625">
    <property type="entry name" value="E3-bd_dom_sf"/>
</dbReference>
<dbReference type="GO" id="GO:0005737">
    <property type="term" value="C:cytoplasm"/>
    <property type="evidence" value="ECO:0007669"/>
    <property type="project" value="TreeGrafter"/>
</dbReference>
<evidence type="ECO:0000256" key="6">
    <source>
        <dbReference type="RuleBase" id="RU003423"/>
    </source>
</evidence>
<dbReference type="GO" id="GO:0031405">
    <property type="term" value="F:lipoic acid binding"/>
    <property type="evidence" value="ECO:0007669"/>
    <property type="project" value="TreeGrafter"/>
</dbReference>
<dbReference type="CDD" id="cd06849">
    <property type="entry name" value="lipoyl_domain"/>
    <property type="match status" value="1"/>
</dbReference>
<dbReference type="PANTHER" id="PTHR43178:SF5">
    <property type="entry name" value="LIPOAMIDE ACYLTRANSFERASE COMPONENT OF BRANCHED-CHAIN ALPHA-KETO ACID DEHYDROGENASE COMPLEX, MITOCHONDRIAL"/>
    <property type="match status" value="1"/>
</dbReference>
<evidence type="ECO:0000313" key="10">
    <source>
        <dbReference type="EMBL" id="SDT39338.1"/>
    </source>
</evidence>
<feature type="compositionally biased region" description="Low complexity" evidence="7">
    <location>
        <begin position="137"/>
        <end position="150"/>
    </location>
</feature>
<gene>
    <name evidence="10" type="ORF">SAMN04488543_4127</name>
</gene>
<dbReference type="SUPFAM" id="SSF47005">
    <property type="entry name" value="Peripheral subunit-binding domain of 2-oxo acid dehydrogenase complex"/>
    <property type="match status" value="1"/>
</dbReference>
<dbReference type="AlphaFoldDB" id="A0A1H2A009"/>
<evidence type="ECO:0000256" key="1">
    <source>
        <dbReference type="ARBA" id="ARBA00001938"/>
    </source>
</evidence>
<dbReference type="InterPro" id="IPR023213">
    <property type="entry name" value="CAT-like_dom_sf"/>
</dbReference>
<evidence type="ECO:0000256" key="5">
    <source>
        <dbReference type="ARBA" id="ARBA00023315"/>
    </source>
</evidence>
<dbReference type="EC" id="2.3.1.-" evidence="6"/>
<dbReference type="FunFam" id="3.30.559.10:FF:000007">
    <property type="entry name" value="Dihydrolipoamide acetyltransferase component of pyruvate dehydrogenase complex"/>
    <property type="match status" value="1"/>
</dbReference>
<dbReference type="PANTHER" id="PTHR43178">
    <property type="entry name" value="DIHYDROLIPOAMIDE ACETYLTRANSFERASE COMPONENT OF PYRUVATE DEHYDROGENASE COMPLEX"/>
    <property type="match status" value="1"/>
</dbReference>
<comment type="similarity">
    <text evidence="2 6">Belongs to the 2-oxoacid dehydrogenase family.</text>
</comment>
<dbReference type="Pfam" id="PF00364">
    <property type="entry name" value="Biotin_lipoyl"/>
    <property type="match status" value="1"/>
</dbReference>
<accession>A0A1H2A009</accession>
<evidence type="ECO:0000256" key="3">
    <source>
        <dbReference type="ARBA" id="ARBA00022679"/>
    </source>
</evidence>
<dbReference type="STRING" id="546871.SAMN04488543_4127"/>
<dbReference type="RefSeq" id="WP_091415631.1">
    <property type="nucleotide sequence ID" value="NZ_LT629749.1"/>
</dbReference>
<dbReference type="SUPFAM" id="SSF51230">
    <property type="entry name" value="Single hybrid motif"/>
    <property type="match status" value="1"/>
</dbReference>
<keyword evidence="10" id="KW-0670">Pyruvate</keyword>
<dbReference type="EMBL" id="LT629749">
    <property type="protein sequence ID" value="SDT39338.1"/>
    <property type="molecule type" value="Genomic_DNA"/>
</dbReference>
<dbReference type="Gene3D" id="4.10.320.10">
    <property type="entry name" value="E3-binding domain"/>
    <property type="match status" value="1"/>
</dbReference>
<feature type="domain" description="Lipoyl-binding" evidence="8">
    <location>
        <begin position="3"/>
        <end position="78"/>
    </location>
</feature>
<reference evidence="10 11" key="1">
    <citation type="submission" date="2016-10" db="EMBL/GenBank/DDBJ databases">
        <authorList>
            <person name="de Groot N.N."/>
        </authorList>
    </citation>
    <scope>NUCLEOTIDE SEQUENCE [LARGE SCALE GENOMIC DNA]</scope>
    <source>
        <strain evidence="10 11">DSM 21741</strain>
    </source>
</reference>
<name>A0A1H2A009_9ACTN</name>
<dbReference type="InterPro" id="IPR050743">
    <property type="entry name" value="2-oxoacid_DH_E2_comp"/>
</dbReference>
<feature type="region of interest" description="Disordered" evidence="7">
    <location>
        <begin position="84"/>
        <end position="201"/>
    </location>
</feature>
<protein>
    <recommendedName>
        <fullName evidence="6">Dihydrolipoamide acetyltransferase component of pyruvate dehydrogenase complex</fullName>
        <ecNumber evidence="6">2.3.1.-</ecNumber>
    </recommendedName>
</protein>
<organism evidence="10 11">
    <name type="scientific">Friedmanniella luteola</name>
    <dbReference type="NCBI Taxonomy" id="546871"/>
    <lineage>
        <taxon>Bacteria</taxon>
        <taxon>Bacillati</taxon>
        <taxon>Actinomycetota</taxon>
        <taxon>Actinomycetes</taxon>
        <taxon>Propionibacteriales</taxon>
        <taxon>Nocardioidaceae</taxon>
        <taxon>Friedmanniella</taxon>
    </lineage>
</organism>
<feature type="compositionally biased region" description="Basic and acidic residues" evidence="7">
    <location>
        <begin position="161"/>
        <end position="170"/>
    </location>
</feature>
<keyword evidence="4 6" id="KW-0450">Lipoyl</keyword>
<evidence type="ECO:0000259" key="9">
    <source>
        <dbReference type="PROSITE" id="PS51826"/>
    </source>
</evidence>
<dbReference type="InterPro" id="IPR001078">
    <property type="entry name" value="2-oxoacid_DH_actylTfrase"/>
</dbReference>
<dbReference type="OrthoDB" id="9805770at2"/>
<dbReference type="Pfam" id="PF02817">
    <property type="entry name" value="E3_binding"/>
    <property type="match status" value="1"/>
</dbReference>
<dbReference type="InterPro" id="IPR004167">
    <property type="entry name" value="PSBD"/>
</dbReference>
<dbReference type="Gene3D" id="2.40.50.100">
    <property type="match status" value="1"/>
</dbReference>
<dbReference type="PROSITE" id="PS50968">
    <property type="entry name" value="BIOTINYL_LIPOYL"/>
    <property type="match status" value="1"/>
</dbReference>
<keyword evidence="3 6" id="KW-0808">Transferase</keyword>
<feature type="compositionally biased region" description="Low complexity" evidence="7">
    <location>
        <begin position="84"/>
        <end position="94"/>
    </location>
</feature>
<dbReference type="Gene3D" id="3.30.559.10">
    <property type="entry name" value="Chloramphenicol acetyltransferase-like domain"/>
    <property type="match status" value="1"/>
</dbReference>
<sequence>MAIREFRLPDPGEGLVEADIVTWRVAVGDTVAVNDILLEIETSKSLVELPSPYAGTVTALLVAEGETADVGAPIIAIDDGAASAAPADAPSAASPTAERVVEPSDGMVGGGDGGRRVPNLVGYGPRTGESKRRPRKAAAADPAPQQAHDQLSGTFATDVPVSRRTDDRAALHAAAPASSTPVAPLPAPGPAAPEPLLRGGPVLAKPPVRKVAKDLGVDLTTVTGTGPGGVITRDDVTAAAAAAAAPAPLVAPPVAATRPQGEGDVRIPVRGVRRATAEAMVRSAFTAPHVTEWLTCDVSASMELLERLKSRREFRDVRISPLLLVTKAVCLALRRTPELNAFWDEPAGEIVQLGSVNLGIAAATPRGLVVPNIKGAQALGLLELAQAINALVATAREGRTQPAEMAGGSFTITNVGTFGVDAGTPILNPGESGILCFGQIARRPWVVGTGADERIEPRWVTTLAVSFDHRLADGAQGSTFLADVAQVLGDPGLGLLF</sequence>
<dbReference type="InterPro" id="IPR011053">
    <property type="entry name" value="Single_hybrid_motif"/>
</dbReference>
<evidence type="ECO:0000259" key="8">
    <source>
        <dbReference type="PROSITE" id="PS50968"/>
    </source>
</evidence>
<comment type="cofactor">
    <cofactor evidence="1 6">
        <name>(R)-lipoate</name>
        <dbReference type="ChEBI" id="CHEBI:83088"/>
    </cofactor>
</comment>
<dbReference type="PROSITE" id="PS51826">
    <property type="entry name" value="PSBD"/>
    <property type="match status" value="1"/>
</dbReference>
<feature type="compositionally biased region" description="Pro residues" evidence="7">
    <location>
        <begin position="183"/>
        <end position="193"/>
    </location>
</feature>
<evidence type="ECO:0000313" key="11">
    <source>
        <dbReference type="Proteomes" id="UP000199092"/>
    </source>
</evidence>
<dbReference type="GO" id="GO:0016407">
    <property type="term" value="F:acetyltransferase activity"/>
    <property type="evidence" value="ECO:0007669"/>
    <property type="project" value="TreeGrafter"/>
</dbReference>
<feature type="compositionally biased region" description="Low complexity" evidence="7">
    <location>
        <begin position="171"/>
        <end position="182"/>
    </location>
</feature>
<dbReference type="SUPFAM" id="SSF52777">
    <property type="entry name" value="CoA-dependent acyltransferases"/>
    <property type="match status" value="1"/>
</dbReference>
<feature type="domain" description="Peripheral subunit-binding (PSBD)" evidence="9">
    <location>
        <begin position="203"/>
        <end position="240"/>
    </location>
</feature>
<evidence type="ECO:0000256" key="4">
    <source>
        <dbReference type="ARBA" id="ARBA00022823"/>
    </source>
</evidence>
<dbReference type="Proteomes" id="UP000199092">
    <property type="component" value="Chromosome I"/>
</dbReference>